<dbReference type="PANTHER" id="PTHR45436">
    <property type="entry name" value="SENSOR HISTIDINE KINASE YKOH"/>
    <property type="match status" value="1"/>
</dbReference>
<dbReference type="Gene3D" id="1.10.287.130">
    <property type="match status" value="1"/>
</dbReference>
<evidence type="ECO:0000259" key="14">
    <source>
        <dbReference type="PROSITE" id="PS50885"/>
    </source>
</evidence>
<dbReference type="RefSeq" id="WP_168099797.1">
    <property type="nucleotide sequence ID" value="NZ_JAATEN010000001.1"/>
</dbReference>
<dbReference type="InterPro" id="IPR003594">
    <property type="entry name" value="HATPase_dom"/>
</dbReference>
<dbReference type="InterPro" id="IPR004358">
    <property type="entry name" value="Sig_transdc_His_kin-like_C"/>
</dbReference>
<dbReference type="InterPro" id="IPR050428">
    <property type="entry name" value="TCS_sensor_his_kinase"/>
</dbReference>
<dbReference type="InterPro" id="IPR003661">
    <property type="entry name" value="HisK_dim/P_dom"/>
</dbReference>
<dbReference type="EC" id="2.7.13.3" evidence="3"/>
<dbReference type="SMART" id="SM00387">
    <property type="entry name" value="HATPase_c"/>
    <property type="match status" value="1"/>
</dbReference>
<dbReference type="EMBL" id="JAATEN010000001">
    <property type="protein sequence ID" value="NJP99189.1"/>
    <property type="molecule type" value="Genomic_DNA"/>
</dbReference>
<feature type="region of interest" description="Disordered" evidence="11">
    <location>
        <begin position="272"/>
        <end position="291"/>
    </location>
</feature>
<dbReference type="Pfam" id="PF00672">
    <property type="entry name" value="HAMP"/>
    <property type="match status" value="1"/>
</dbReference>
<evidence type="ECO:0000256" key="9">
    <source>
        <dbReference type="ARBA" id="ARBA00023012"/>
    </source>
</evidence>
<evidence type="ECO:0000256" key="4">
    <source>
        <dbReference type="ARBA" id="ARBA00022553"/>
    </source>
</evidence>
<dbReference type="InterPro" id="IPR005467">
    <property type="entry name" value="His_kinase_dom"/>
</dbReference>
<comment type="subcellular location">
    <subcellularLocation>
        <location evidence="2">Cell membrane</location>
    </subcellularLocation>
</comment>
<evidence type="ECO:0000256" key="5">
    <source>
        <dbReference type="ARBA" id="ARBA00022679"/>
    </source>
</evidence>
<dbReference type="InterPro" id="IPR036890">
    <property type="entry name" value="HATPase_C_sf"/>
</dbReference>
<keyword evidence="10 12" id="KW-0472">Membrane</keyword>
<keyword evidence="6 12" id="KW-0812">Transmembrane</keyword>
<evidence type="ECO:0000256" key="11">
    <source>
        <dbReference type="SAM" id="MobiDB-lite"/>
    </source>
</evidence>
<name>A0ABX1BN74_9ACTN</name>
<dbReference type="Pfam" id="PF00512">
    <property type="entry name" value="HisKA"/>
    <property type="match status" value="1"/>
</dbReference>
<dbReference type="PROSITE" id="PS50885">
    <property type="entry name" value="HAMP"/>
    <property type="match status" value="1"/>
</dbReference>
<keyword evidence="16" id="KW-1185">Reference proteome</keyword>
<evidence type="ECO:0000256" key="3">
    <source>
        <dbReference type="ARBA" id="ARBA00012438"/>
    </source>
</evidence>
<comment type="caution">
    <text evidence="15">The sequence shown here is derived from an EMBL/GenBank/DDBJ whole genome shotgun (WGS) entry which is preliminary data.</text>
</comment>
<dbReference type="SMART" id="SM00388">
    <property type="entry name" value="HisKA"/>
    <property type="match status" value="1"/>
</dbReference>
<keyword evidence="5" id="KW-0808">Transferase</keyword>
<evidence type="ECO:0000256" key="2">
    <source>
        <dbReference type="ARBA" id="ARBA00004236"/>
    </source>
</evidence>
<keyword evidence="8 12" id="KW-1133">Transmembrane helix</keyword>
<dbReference type="InterPro" id="IPR003660">
    <property type="entry name" value="HAMP_dom"/>
</dbReference>
<dbReference type="SUPFAM" id="SSF47384">
    <property type="entry name" value="Homodimeric domain of signal transducing histidine kinase"/>
    <property type="match status" value="1"/>
</dbReference>
<evidence type="ECO:0000256" key="10">
    <source>
        <dbReference type="ARBA" id="ARBA00023136"/>
    </source>
</evidence>
<organism evidence="15 16">
    <name type="scientific">Streptomyces zingiberis</name>
    <dbReference type="NCBI Taxonomy" id="2053010"/>
    <lineage>
        <taxon>Bacteria</taxon>
        <taxon>Bacillati</taxon>
        <taxon>Actinomycetota</taxon>
        <taxon>Actinomycetes</taxon>
        <taxon>Kitasatosporales</taxon>
        <taxon>Streptomycetaceae</taxon>
        <taxon>Streptomyces</taxon>
    </lineage>
</organism>
<accession>A0ABX1BN74</accession>
<gene>
    <name evidence="15" type="ORF">HCK00_01085</name>
</gene>
<dbReference type="CDD" id="cd06225">
    <property type="entry name" value="HAMP"/>
    <property type="match status" value="1"/>
</dbReference>
<evidence type="ECO:0000256" key="1">
    <source>
        <dbReference type="ARBA" id="ARBA00000085"/>
    </source>
</evidence>
<evidence type="ECO:0000256" key="6">
    <source>
        <dbReference type="ARBA" id="ARBA00022692"/>
    </source>
</evidence>
<dbReference type="PRINTS" id="PR00344">
    <property type="entry name" value="BCTRLSENSOR"/>
</dbReference>
<dbReference type="SMART" id="SM00304">
    <property type="entry name" value="HAMP"/>
    <property type="match status" value="2"/>
</dbReference>
<dbReference type="PANTHER" id="PTHR45436:SF5">
    <property type="entry name" value="SENSOR HISTIDINE KINASE TRCS"/>
    <property type="match status" value="1"/>
</dbReference>
<evidence type="ECO:0000259" key="13">
    <source>
        <dbReference type="PROSITE" id="PS50109"/>
    </source>
</evidence>
<evidence type="ECO:0000256" key="8">
    <source>
        <dbReference type="ARBA" id="ARBA00022989"/>
    </source>
</evidence>
<dbReference type="PROSITE" id="PS50109">
    <property type="entry name" value="HIS_KIN"/>
    <property type="match status" value="1"/>
</dbReference>
<evidence type="ECO:0000313" key="15">
    <source>
        <dbReference type="EMBL" id="NJP99189.1"/>
    </source>
</evidence>
<keyword evidence="7 15" id="KW-0418">Kinase</keyword>
<proteinExistence type="predicted"/>
<feature type="domain" description="HAMP" evidence="14">
    <location>
        <begin position="186"/>
        <end position="239"/>
    </location>
</feature>
<dbReference type="SUPFAM" id="SSF55874">
    <property type="entry name" value="ATPase domain of HSP90 chaperone/DNA topoisomerase II/histidine kinase"/>
    <property type="match status" value="1"/>
</dbReference>
<dbReference type="Gene3D" id="6.10.340.10">
    <property type="match status" value="1"/>
</dbReference>
<evidence type="ECO:0000256" key="12">
    <source>
        <dbReference type="SAM" id="Phobius"/>
    </source>
</evidence>
<keyword evidence="9" id="KW-0902">Two-component regulatory system</keyword>
<dbReference type="CDD" id="cd00082">
    <property type="entry name" value="HisKA"/>
    <property type="match status" value="1"/>
</dbReference>
<feature type="domain" description="Histidine kinase" evidence="13">
    <location>
        <begin position="247"/>
        <end position="471"/>
    </location>
</feature>
<dbReference type="SUPFAM" id="SSF158472">
    <property type="entry name" value="HAMP domain-like"/>
    <property type="match status" value="1"/>
</dbReference>
<feature type="transmembrane region" description="Helical" evidence="12">
    <location>
        <begin position="166"/>
        <end position="185"/>
    </location>
</feature>
<sequence>MTRRVALAVMALVAAVLALAVVPLGLSLAQRERASFRDGATAADRAIAAAAEEYLSDGRPPAAVRGLLERARRDGDCAAVFDGAARREAATSCPAPSPAAAGRAGEDWAALARRVIAEPRVVTRERDGRFVVAAPVGDGEDTAGVAVLSRPTAPVDERITAMWERLAVIGVAGLAAGALLAVALARWVGRPLHAVDAAARRLGEGRLAARAPGGRGPVEVRRLAATFNTMAARMEALIHGHRAVVADVAHQLRTPLTALRLRLDVLAAAADETTGGTSHPESTADAADAGDTAAELAAAQEEIARLSRLVDGMLAVARAENAVPVPVPVRVDRVVADRIAAWLPLAQERHVTLTAHCAAGLTARLAAGDLEQVLDNLLANAVDAVGEGARVRVGGRARRDRVELTVADDGPGMSEAARRTAFRRFGYPEGSGTGLGLAIVHRLITSNGGTARLAETPGGGLTVVLDLPAGES</sequence>
<dbReference type="InterPro" id="IPR036097">
    <property type="entry name" value="HisK_dim/P_sf"/>
</dbReference>
<dbReference type="Gene3D" id="3.30.565.10">
    <property type="entry name" value="Histidine kinase-like ATPase, C-terminal domain"/>
    <property type="match status" value="1"/>
</dbReference>
<dbReference type="Pfam" id="PF02518">
    <property type="entry name" value="HATPase_c"/>
    <property type="match status" value="1"/>
</dbReference>
<evidence type="ECO:0000256" key="7">
    <source>
        <dbReference type="ARBA" id="ARBA00022777"/>
    </source>
</evidence>
<dbReference type="GO" id="GO:0016301">
    <property type="term" value="F:kinase activity"/>
    <property type="evidence" value="ECO:0007669"/>
    <property type="project" value="UniProtKB-KW"/>
</dbReference>
<protein>
    <recommendedName>
        <fullName evidence="3">histidine kinase</fullName>
        <ecNumber evidence="3">2.7.13.3</ecNumber>
    </recommendedName>
</protein>
<evidence type="ECO:0000313" key="16">
    <source>
        <dbReference type="Proteomes" id="UP000695264"/>
    </source>
</evidence>
<comment type="catalytic activity">
    <reaction evidence="1">
        <text>ATP + protein L-histidine = ADP + protein N-phospho-L-histidine.</text>
        <dbReference type="EC" id="2.7.13.3"/>
    </reaction>
</comment>
<keyword evidence="4" id="KW-0597">Phosphoprotein</keyword>
<dbReference type="Proteomes" id="UP000695264">
    <property type="component" value="Unassembled WGS sequence"/>
</dbReference>
<reference evidence="15 16" key="1">
    <citation type="submission" date="2020-03" db="EMBL/GenBank/DDBJ databases">
        <title>WGS of actinomycetes isolated from Thailand.</title>
        <authorList>
            <person name="Thawai C."/>
        </authorList>
    </citation>
    <scope>NUCLEOTIDE SEQUENCE [LARGE SCALE GENOMIC DNA]</scope>
    <source>
        <strain evidence="15 16">PLAI 1-29</strain>
    </source>
</reference>